<comment type="caution">
    <text evidence="6">The sequence shown here is derived from an EMBL/GenBank/DDBJ whole genome shotgun (WGS) entry which is preliminary data.</text>
</comment>
<dbReference type="Gene3D" id="3.30.300.30">
    <property type="match status" value="1"/>
</dbReference>
<dbReference type="FunFam" id="3.40.50.12780:FF:000003">
    <property type="entry name" value="Long-chain-fatty-acid--CoA ligase FadD"/>
    <property type="match status" value="1"/>
</dbReference>
<evidence type="ECO:0000313" key="6">
    <source>
        <dbReference type="EMBL" id="MBD3108374.1"/>
    </source>
</evidence>
<dbReference type="Gene3D" id="2.30.38.10">
    <property type="entry name" value="Luciferase, Domain 3"/>
    <property type="match status" value="1"/>
</dbReference>
<dbReference type="NCBIfam" id="NF004837">
    <property type="entry name" value="PRK06187.1"/>
    <property type="match status" value="1"/>
</dbReference>
<organism evidence="6 7">
    <name type="scientific">Peribacillus faecalis</name>
    <dbReference type="NCBI Taxonomy" id="2772559"/>
    <lineage>
        <taxon>Bacteria</taxon>
        <taxon>Bacillati</taxon>
        <taxon>Bacillota</taxon>
        <taxon>Bacilli</taxon>
        <taxon>Bacillales</taxon>
        <taxon>Bacillaceae</taxon>
        <taxon>Peribacillus</taxon>
    </lineage>
</organism>
<feature type="domain" description="AMP-binding enzyme C-terminal" evidence="5">
    <location>
        <begin position="469"/>
        <end position="544"/>
    </location>
</feature>
<dbReference type="InterPro" id="IPR025110">
    <property type="entry name" value="AMP-bd_C"/>
</dbReference>
<keyword evidence="3" id="KW-0812">Transmembrane</keyword>
<dbReference type="InterPro" id="IPR050237">
    <property type="entry name" value="ATP-dep_AMP-bd_enzyme"/>
</dbReference>
<dbReference type="PROSITE" id="PS00455">
    <property type="entry name" value="AMP_BINDING"/>
    <property type="match status" value="1"/>
</dbReference>
<dbReference type="SUPFAM" id="SSF56801">
    <property type="entry name" value="Acetyl-CoA synthetase-like"/>
    <property type="match status" value="1"/>
</dbReference>
<dbReference type="Proteomes" id="UP000602076">
    <property type="component" value="Unassembled WGS sequence"/>
</dbReference>
<reference evidence="6" key="1">
    <citation type="submission" date="2020-09" db="EMBL/GenBank/DDBJ databases">
        <title>Bacillus faecalis sp. nov., a moderately halophilic bacterium isolated from cow faeces.</title>
        <authorList>
            <person name="Jiang L."/>
            <person name="Lee J."/>
        </authorList>
    </citation>
    <scope>NUCLEOTIDE SEQUENCE</scope>
    <source>
        <strain evidence="6">AGMB 02131</strain>
    </source>
</reference>
<dbReference type="InterPro" id="IPR020845">
    <property type="entry name" value="AMP-binding_CS"/>
</dbReference>
<evidence type="ECO:0000313" key="7">
    <source>
        <dbReference type="Proteomes" id="UP000602076"/>
    </source>
</evidence>
<accession>A0A927CZS8</accession>
<keyword evidence="3" id="KW-0472">Membrane</keyword>
<proteinExistence type="inferred from homology"/>
<dbReference type="InterPro" id="IPR045851">
    <property type="entry name" value="AMP-bd_C_sf"/>
</dbReference>
<keyword evidence="3" id="KW-1133">Transmembrane helix</keyword>
<evidence type="ECO:0000259" key="5">
    <source>
        <dbReference type="Pfam" id="PF13193"/>
    </source>
</evidence>
<comment type="similarity">
    <text evidence="1">Belongs to the ATP-dependent AMP-binding enzyme family.</text>
</comment>
<dbReference type="Pfam" id="PF00501">
    <property type="entry name" value="AMP-binding"/>
    <property type="match status" value="1"/>
</dbReference>
<feature type="transmembrane region" description="Helical" evidence="3">
    <location>
        <begin position="252"/>
        <end position="273"/>
    </location>
</feature>
<evidence type="ECO:0000256" key="1">
    <source>
        <dbReference type="ARBA" id="ARBA00006432"/>
    </source>
</evidence>
<evidence type="ECO:0000256" key="3">
    <source>
        <dbReference type="SAM" id="Phobius"/>
    </source>
</evidence>
<protein>
    <submittedName>
        <fullName evidence="6">Long-chain-fatty-acid--CoA ligase</fullName>
    </submittedName>
</protein>
<name>A0A927CZS8_9BACI</name>
<dbReference type="RefSeq" id="WP_190997919.1">
    <property type="nucleotide sequence ID" value="NZ_JACXSI010000017.1"/>
</dbReference>
<dbReference type="CDD" id="cd05936">
    <property type="entry name" value="FC-FACS_FadD_like"/>
    <property type="match status" value="1"/>
</dbReference>
<dbReference type="FunFam" id="3.30.300.30:FF:000008">
    <property type="entry name" value="2,3-dihydroxybenzoate-AMP ligase"/>
    <property type="match status" value="1"/>
</dbReference>
<dbReference type="InterPro" id="IPR000873">
    <property type="entry name" value="AMP-dep_synth/lig_dom"/>
</dbReference>
<keyword evidence="2 6" id="KW-0436">Ligase</keyword>
<evidence type="ECO:0000256" key="2">
    <source>
        <dbReference type="ARBA" id="ARBA00022598"/>
    </source>
</evidence>
<dbReference type="PANTHER" id="PTHR43767">
    <property type="entry name" value="LONG-CHAIN-FATTY-ACID--COA LIGASE"/>
    <property type="match status" value="1"/>
</dbReference>
<evidence type="ECO:0000259" key="4">
    <source>
        <dbReference type="Pfam" id="PF00501"/>
    </source>
</evidence>
<dbReference type="AlphaFoldDB" id="A0A927CZS8"/>
<dbReference type="PANTHER" id="PTHR43767:SF9">
    <property type="entry name" value="LONG-CHAIN-FATTY-ACID--COA LIGASE"/>
    <property type="match status" value="1"/>
</dbReference>
<gene>
    <name evidence="6" type="ORF">IEO70_08340</name>
</gene>
<keyword evidence="7" id="KW-1185">Reference proteome</keyword>
<dbReference type="EMBL" id="JACXSI010000017">
    <property type="protein sequence ID" value="MBD3108374.1"/>
    <property type="molecule type" value="Genomic_DNA"/>
</dbReference>
<dbReference type="Pfam" id="PF13193">
    <property type="entry name" value="AMP-binding_C"/>
    <property type="match status" value="1"/>
</dbReference>
<sequence length="565" mass="63865">MTDKPWLAQYPEEIPASIDYDNIPLQTYLQETGTKHPDKTAIHFMGKDLTYDEVYKSSLKFANYLKKLGIKKGDRVAIMLPNSPQSVIAYYGILFAGGTVVQTNPLYVERELEYQMKDSGAKVILTMDILFPRVSSIRNNTSLEHVIVTAIKDYLPFPKNLIYPYIQKKQYGIVVDVKHEGNNHLFTEIMKTSSTEPIPMEVDVDNDLALLQYTGGTTGFPKGVMLTHKNLISNTSMCNAWIYKCEPGKESILAVLPFFHVYGMTTVLILAVMQGYKMIILPKFDPETTLKTIHKQRPTLFPGAPTIYIGLLNHKNLSKYDLSSIKSCMSGSAPLPVEVQEQFERVTGGKLVEGYGLTETSPVTHSNFFWDRPRVKGSIGVPWPDTDAAILSMETGEVLPPGEMGEIGIKGPQVMKGYWNRPEDTENTFRDGWFLTGDLGYMDEDGYFYVVDRKKDMIIAGGYNIYPREVEEVLYEHEAIQEVVVAGVPDPYRGETVKAYVVLKEGANVSEKELNEFTRKHLAAYKAPRLYEFRSELPKTAIGKILRRNLVEEEKKKLSDEIKQA</sequence>
<feature type="domain" description="AMP-dependent synthetase/ligase" evidence="4">
    <location>
        <begin position="30"/>
        <end position="419"/>
    </location>
</feature>
<dbReference type="GO" id="GO:0016877">
    <property type="term" value="F:ligase activity, forming carbon-sulfur bonds"/>
    <property type="evidence" value="ECO:0007669"/>
    <property type="project" value="UniProtKB-ARBA"/>
</dbReference>
<dbReference type="Gene3D" id="3.40.50.980">
    <property type="match status" value="2"/>
</dbReference>